<name>A0A173YPE6_9FIRM</name>
<comment type="subcellular location">
    <subcellularLocation>
        <location evidence="1">Cell membrane</location>
        <topology evidence="1">Multi-pass membrane protein</topology>
    </subcellularLocation>
</comment>
<feature type="transmembrane region" description="Helical" evidence="7">
    <location>
        <begin position="328"/>
        <end position="348"/>
    </location>
</feature>
<organism evidence="8 9">
    <name type="scientific">Blautia obeum</name>
    <dbReference type="NCBI Taxonomy" id="40520"/>
    <lineage>
        <taxon>Bacteria</taxon>
        <taxon>Bacillati</taxon>
        <taxon>Bacillota</taxon>
        <taxon>Clostridia</taxon>
        <taxon>Lachnospirales</taxon>
        <taxon>Lachnospiraceae</taxon>
        <taxon>Blautia</taxon>
    </lineage>
</organism>
<gene>
    <name evidence="8" type="primary">mepA_9</name>
    <name evidence="8" type="ORF">ERS852395_00936</name>
</gene>
<dbReference type="Pfam" id="PF01554">
    <property type="entry name" value="MatE"/>
    <property type="match status" value="2"/>
</dbReference>
<feature type="transmembrane region" description="Helical" evidence="7">
    <location>
        <begin position="60"/>
        <end position="89"/>
    </location>
</feature>
<proteinExistence type="predicted"/>
<dbReference type="GO" id="GO:0015297">
    <property type="term" value="F:antiporter activity"/>
    <property type="evidence" value="ECO:0007669"/>
    <property type="project" value="InterPro"/>
</dbReference>
<keyword evidence="5 7" id="KW-1133">Transmembrane helix</keyword>
<feature type="transmembrane region" description="Helical" evidence="7">
    <location>
        <begin position="205"/>
        <end position="225"/>
    </location>
</feature>
<evidence type="ECO:0000313" key="9">
    <source>
        <dbReference type="Proteomes" id="UP000095447"/>
    </source>
</evidence>
<feature type="transmembrane region" description="Helical" evidence="7">
    <location>
        <begin position="150"/>
        <end position="171"/>
    </location>
</feature>
<dbReference type="PIRSF" id="PIRSF006603">
    <property type="entry name" value="DinF"/>
    <property type="match status" value="1"/>
</dbReference>
<dbReference type="PANTHER" id="PTHR43549:SF3">
    <property type="entry name" value="MULTIDRUG RESISTANCE PROTEIN YPNP-RELATED"/>
    <property type="match status" value="1"/>
</dbReference>
<dbReference type="PANTHER" id="PTHR43549">
    <property type="entry name" value="MULTIDRUG RESISTANCE PROTEIN YPNP-RELATED"/>
    <property type="match status" value="1"/>
</dbReference>
<sequence length="463" mass="50606">MAAYEKSKSVKLKSISTMTEGTIWRQIFLFSIPLILGNLLQQMYNTVDSIIVGNFVGSNALAAVGSSTSLICLLIAFSMGASAGAGVIVSQFYGAGDENGVQRSAHTALMLALILGIVLTIAGIVFSPAILRWMRTPEEVMNQSVLYLRIYSYGLVFNVIYNMAAGILNAVGNSRRSLMYLAVASFSNIFLDLWLIGGMHMGVEGAAIATDISQVLSCIFALWFLMRVPDIYRINPKKLSIDRTMAGRIIQVGLPTAIQNTVISFSNVLVQSGVNGFGASAMAGFGAYLKVDGFNILPVMSFSMAATTFTGQNYGAGKTDRIRKGLRVTLGMSVLYTIVTGILLLTFSRPIIGIFSSDKEVIYYGAQAMKYFCPFYFLLGIMHSLAGTIRGTGKTVPPMVVMLLALCLFRILWIQFVVPHFTSIDIIYVLYPVSWAVGMVLMLIYAWKGNWMSKKYQNINQTV</sequence>
<keyword evidence="3" id="KW-1003">Cell membrane</keyword>
<dbReference type="EMBL" id="CYZA01000004">
    <property type="protein sequence ID" value="CUN65519.1"/>
    <property type="molecule type" value="Genomic_DNA"/>
</dbReference>
<evidence type="ECO:0000256" key="6">
    <source>
        <dbReference type="ARBA" id="ARBA00023136"/>
    </source>
</evidence>
<evidence type="ECO:0000256" key="3">
    <source>
        <dbReference type="ARBA" id="ARBA00022475"/>
    </source>
</evidence>
<keyword evidence="2" id="KW-0813">Transport</keyword>
<dbReference type="GO" id="GO:0042910">
    <property type="term" value="F:xenobiotic transmembrane transporter activity"/>
    <property type="evidence" value="ECO:0007669"/>
    <property type="project" value="InterPro"/>
</dbReference>
<dbReference type="CDD" id="cd13138">
    <property type="entry name" value="MATE_yoeA_like"/>
    <property type="match status" value="1"/>
</dbReference>
<dbReference type="GO" id="GO:0005886">
    <property type="term" value="C:plasma membrane"/>
    <property type="evidence" value="ECO:0007669"/>
    <property type="project" value="UniProtKB-SubCell"/>
</dbReference>
<dbReference type="Proteomes" id="UP000095447">
    <property type="component" value="Unassembled WGS sequence"/>
</dbReference>
<feature type="transmembrane region" description="Helical" evidence="7">
    <location>
        <begin position="109"/>
        <end position="130"/>
    </location>
</feature>
<dbReference type="InterPro" id="IPR048279">
    <property type="entry name" value="MdtK-like"/>
</dbReference>
<evidence type="ECO:0000256" key="7">
    <source>
        <dbReference type="SAM" id="Phobius"/>
    </source>
</evidence>
<dbReference type="RefSeq" id="WP_330380541.1">
    <property type="nucleotide sequence ID" value="NZ_CYZA01000004.1"/>
</dbReference>
<dbReference type="InterPro" id="IPR002528">
    <property type="entry name" value="MATE_fam"/>
</dbReference>
<keyword evidence="4 7" id="KW-0812">Transmembrane</keyword>
<dbReference type="NCBIfam" id="TIGR00797">
    <property type="entry name" value="matE"/>
    <property type="match status" value="1"/>
</dbReference>
<evidence type="ECO:0000313" key="8">
    <source>
        <dbReference type="EMBL" id="CUN65519.1"/>
    </source>
</evidence>
<keyword evidence="6 7" id="KW-0472">Membrane</keyword>
<feature type="transmembrane region" description="Helical" evidence="7">
    <location>
        <begin position="396"/>
        <end position="414"/>
    </location>
</feature>
<feature type="transmembrane region" description="Helical" evidence="7">
    <location>
        <begin position="178"/>
        <end position="199"/>
    </location>
</feature>
<accession>A0A173YPE6</accession>
<feature type="transmembrane region" description="Helical" evidence="7">
    <location>
        <begin position="21"/>
        <end position="40"/>
    </location>
</feature>
<evidence type="ECO:0000256" key="2">
    <source>
        <dbReference type="ARBA" id="ARBA00022448"/>
    </source>
</evidence>
<evidence type="ECO:0000256" key="5">
    <source>
        <dbReference type="ARBA" id="ARBA00022989"/>
    </source>
</evidence>
<dbReference type="InterPro" id="IPR052031">
    <property type="entry name" value="Membrane_Transporter-Flippase"/>
</dbReference>
<feature type="transmembrane region" description="Helical" evidence="7">
    <location>
        <begin position="426"/>
        <end position="447"/>
    </location>
</feature>
<evidence type="ECO:0000256" key="4">
    <source>
        <dbReference type="ARBA" id="ARBA00022692"/>
    </source>
</evidence>
<protein>
    <submittedName>
        <fullName evidence="8">Multidrug export protein mepA</fullName>
    </submittedName>
</protein>
<dbReference type="AlphaFoldDB" id="A0A173YPE6"/>
<evidence type="ECO:0000256" key="1">
    <source>
        <dbReference type="ARBA" id="ARBA00004651"/>
    </source>
</evidence>
<feature type="transmembrane region" description="Helical" evidence="7">
    <location>
        <begin position="368"/>
        <end position="389"/>
    </location>
</feature>
<reference evidence="8 9" key="1">
    <citation type="submission" date="2015-09" db="EMBL/GenBank/DDBJ databases">
        <authorList>
            <consortium name="Pathogen Informatics"/>
        </authorList>
    </citation>
    <scope>NUCLEOTIDE SEQUENCE [LARGE SCALE GENOMIC DNA]</scope>
    <source>
        <strain evidence="8 9">2789STDY5608838</strain>
    </source>
</reference>